<dbReference type="HOGENOM" id="CLU_2154985_0_0_11"/>
<dbReference type="EMBL" id="JNBY01000087">
    <property type="protein sequence ID" value="KDN85120.1"/>
    <property type="molecule type" value="Genomic_DNA"/>
</dbReference>
<dbReference type="PATRIC" id="fig|1348663.4.peg.3093"/>
<organism evidence="2 3">
    <name type="scientific">Kitasatospora cheerisanensis KCTC 2395</name>
    <dbReference type="NCBI Taxonomy" id="1348663"/>
    <lineage>
        <taxon>Bacteria</taxon>
        <taxon>Bacillati</taxon>
        <taxon>Actinomycetota</taxon>
        <taxon>Actinomycetes</taxon>
        <taxon>Kitasatosporales</taxon>
        <taxon>Streptomycetaceae</taxon>
        <taxon>Kitasatospora</taxon>
    </lineage>
</organism>
<dbReference type="AlphaFoldDB" id="A0A066Z4M6"/>
<dbReference type="Proteomes" id="UP000027178">
    <property type="component" value="Unassembled WGS sequence"/>
</dbReference>
<feature type="region of interest" description="Disordered" evidence="1">
    <location>
        <begin position="68"/>
        <end position="111"/>
    </location>
</feature>
<proteinExistence type="predicted"/>
<accession>A0A066Z4M6</accession>
<sequence length="111" mass="12424">MFVLVRGRGMCLYERATAGSSLRVVGAERVRRCTALRPTQVPCASSINTRVTSAWQVIPGRPACFPRDRLRDRENRHNRPGPACRRAAPRPWARDGRPHHRITRTGGGAAR</sequence>
<keyword evidence="3" id="KW-1185">Reference proteome</keyword>
<gene>
    <name evidence="2" type="ORF">KCH_32190</name>
</gene>
<feature type="compositionally biased region" description="Basic and acidic residues" evidence="1">
    <location>
        <begin position="68"/>
        <end position="77"/>
    </location>
</feature>
<evidence type="ECO:0000256" key="1">
    <source>
        <dbReference type="SAM" id="MobiDB-lite"/>
    </source>
</evidence>
<comment type="caution">
    <text evidence="2">The sequence shown here is derived from an EMBL/GenBank/DDBJ whole genome shotgun (WGS) entry which is preliminary data.</text>
</comment>
<evidence type="ECO:0000313" key="3">
    <source>
        <dbReference type="Proteomes" id="UP000027178"/>
    </source>
</evidence>
<name>A0A066Z4M6_9ACTN</name>
<protein>
    <submittedName>
        <fullName evidence="2">Uncharacterized protein</fullName>
    </submittedName>
</protein>
<reference evidence="2 3" key="1">
    <citation type="submission" date="2014-05" db="EMBL/GenBank/DDBJ databases">
        <title>Draft Genome Sequence of Kitasatospora cheerisanensis KCTC 2395.</title>
        <authorList>
            <person name="Nam D.H."/>
        </authorList>
    </citation>
    <scope>NUCLEOTIDE SEQUENCE [LARGE SCALE GENOMIC DNA]</scope>
    <source>
        <strain evidence="2 3">KCTC 2395</strain>
    </source>
</reference>
<feature type="compositionally biased region" description="Low complexity" evidence="1">
    <location>
        <begin position="80"/>
        <end position="91"/>
    </location>
</feature>
<evidence type="ECO:0000313" key="2">
    <source>
        <dbReference type="EMBL" id="KDN85120.1"/>
    </source>
</evidence>